<gene>
    <name evidence="3" type="ORF">J2Z71_000865</name>
</gene>
<proteinExistence type="predicted"/>
<sequence>MRVIAGSKRGLRLISPKDIKTRPTEDRVKENTFNLLGQGFDEAKVLDLFSGTGSIGIEFLSRGAKRAYFVDSSRDAIKIINENIEKTHFENEAVVLKMNAKSAIERLQNEKFDYIYLDPPFDNKNLYIQSVELILDSNILADDGYLVIEQVKDLDVDFSKYLSNVKFKNYGNTSIGIWEKK</sequence>
<evidence type="ECO:0000313" key="3">
    <source>
        <dbReference type="EMBL" id="MBP2025335.1"/>
    </source>
</evidence>
<keyword evidence="4" id="KW-1185">Reference proteome</keyword>
<keyword evidence="2" id="KW-0808">Transferase</keyword>
<comment type="caution">
    <text evidence="3">The sequence shown here is derived from an EMBL/GenBank/DDBJ whole genome shotgun (WGS) entry which is preliminary data.</text>
</comment>
<dbReference type="InterPro" id="IPR029063">
    <property type="entry name" value="SAM-dependent_MTases_sf"/>
</dbReference>
<protein>
    <submittedName>
        <fullName evidence="3">16S rRNA (Guanine(966)-N(2))-methyltransferase RsmD</fullName>
    </submittedName>
</protein>
<dbReference type="NCBIfam" id="TIGR00095">
    <property type="entry name" value="16S rRNA (guanine(966)-N(2))-methyltransferase RsmD"/>
    <property type="match status" value="1"/>
</dbReference>
<dbReference type="CDD" id="cd02440">
    <property type="entry name" value="AdoMet_MTases"/>
    <property type="match status" value="1"/>
</dbReference>
<dbReference type="PROSITE" id="PS00092">
    <property type="entry name" value="N6_MTASE"/>
    <property type="match status" value="1"/>
</dbReference>
<dbReference type="Proteomes" id="UP001519306">
    <property type="component" value="Unassembled WGS sequence"/>
</dbReference>
<dbReference type="PANTHER" id="PTHR43542">
    <property type="entry name" value="METHYLTRANSFERASE"/>
    <property type="match status" value="1"/>
</dbReference>
<evidence type="ECO:0000256" key="2">
    <source>
        <dbReference type="ARBA" id="ARBA00022679"/>
    </source>
</evidence>
<reference evidence="3 4" key="1">
    <citation type="submission" date="2021-03" db="EMBL/GenBank/DDBJ databases">
        <title>Genomic Encyclopedia of Type Strains, Phase IV (KMG-IV): sequencing the most valuable type-strain genomes for metagenomic binning, comparative biology and taxonomic classification.</title>
        <authorList>
            <person name="Goeker M."/>
        </authorList>
    </citation>
    <scope>NUCLEOTIDE SEQUENCE [LARGE SCALE GENOMIC DNA]</scope>
    <source>
        <strain evidence="3 4">DSM 27563</strain>
    </source>
</reference>
<keyword evidence="1" id="KW-0489">Methyltransferase</keyword>
<dbReference type="EMBL" id="JAGGLJ010000006">
    <property type="protein sequence ID" value="MBP2025335.1"/>
    <property type="molecule type" value="Genomic_DNA"/>
</dbReference>
<dbReference type="PANTHER" id="PTHR43542:SF1">
    <property type="entry name" value="METHYLTRANSFERASE"/>
    <property type="match status" value="1"/>
</dbReference>
<dbReference type="Gene3D" id="3.40.50.150">
    <property type="entry name" value="Vaccinia Virus protein VP39"/>
    <property type="match status" value="1"/>
</dbReference>
<evidence type="ECO:0000313" key="4">
    <source>
        <dbReference type="Proteomes" id="UP001519306"/>
    </source>
</evidence>
<dbReference type="PIRSF" id="PIRSF004553">
    <property type="entry name" value="CHP00095"/>
    <property type="match status" value="1"/>
</dbReference>
<organism evidence="3 4">
    <name type="scientific">Peptoniphilus stercorisuis</name>
    <dbReference type="NCBI Taxonomy" id="1436965"/>
    <lineage>
        <taxon>Bacteria</taxon>
        <taxon>Bacillati</taxon>
        <taxon>Bacillota</taxon>
        <taxon>Tissierellia</taxon>
        <taxon>Tissierellales</taxon>
        <taxon>Peptoniphilaceae</taxon>
        <taxon>Peptoniphilus</taxon>
    </lineage>
</organism>
<dbReference type="SUPFAM" id="SSF53335">
    <property type="entry name" value="S-adenosyl-L-methionine-dependent methyltransferases"/>
    <property type="match status" value="1"/>
</dbReference>
<dbReference type="InterPro" id="IPR002052">
    <property type="entry name" value="DNA_methylase_N6_adenine_CS"/>
</dbReference>
<name>A0ABS4KD86_9FIRM</name>
<accession>A0ABS4KD86</accession>
<dbReference type="RefSeq" id="WP_210060621.1">
    <property type="nucleotide sequence ID" value="NZ_JAGGLJ010000006.1"/>
</dbReference>
<evidence type="ECO:0000256" key="1">
    <source>
        <dbReference type="ARBA" id="ARBA00022603"/>
    </source>
</evidence>
<dbReference type="InterPro" id="IPR004398">
    <property type="entry name" value="RNA_MeTrfase_RsmD"/>
</dbReference>
<dbReference type="Pfam" id="PF03602">
    <property type="entry name" value="Cons_hypoth95"/>
    <property type="match status" value="1"/>
</dbReference>